<protein>
    <submittedName>
        <fullName evidence="1">Uncharacterized protein</fullName>
    </submittedName>
</protein>
<keyword evidence="2" id="KW-1185">Reference proteome</keyword>
<comment type="caution">
    <text evidence="1">The sequence shown here is derived from an EMBL/GenBank/DDBJ whole genome shotgun (WGS) entry which is preliminary data.</text>
</comment>
<name>A0ACC8X9R5_9FIRM</name>
<evidence type="ECO:0000313" key="1">
    <source>
        <dbReference type="EMBL" id="ONI38726.1"/>
    </source>
</evidence>
<proteinExistence type="predicted"/>
<gene>
    <name evidence="1" type="ORF">AN396_10110</name>
</gene>
<sequence length="310" mass="33836">MKLKTLVLGTILMCMSIPTFAAETAPAPMASNMQASIATLELPVGESKPVAYLTTNTSVSVMAEDANRPTILLPDFLEGGPVADGPWSSDIPEGPTPFIYVPDPANPAPIEKNVAFEGEGILMEKVYIVDIKNNDGQISVVIGNPEDPQNPMEQTIFHLTDQTTVKHIKNRRLYTPAALEVGQLVNIEHAHTMSMSIPAQSTAYAITLMDEEELVLIPYMENACIVDIKDNDGQISVVIGNPEDPQNPMEQTIFHLTEQTTIKHVMNGDPYTSADLKVGQIIDIEYSPMMTRSIPAQSNAYEIILTGEEK</sequence>
<dbReference type="Proteomes" id="UP000188605">
    <property type="component" value="Unassembled WGS sequence"/>
</dbReference>
<accession>A0ACC8X9R5</accession>
<evidence type="ECO:0000313" key="2">
    <source>
        <dbReference type="Proteomes" id="UP000188605"/>
    </source>
</evidence>
<organism evidence="1 2">
    <name type="scientific">Candidatus Epulonipiscium fishelsonii</name>
    <dbReference type="NCBI Taxonomy" id="77094"/>
    <lineage>
        <taxon>Bacteria</taxon>
        <taxon>Bacillati</taxon>
        <taxon>Bacillota</taxon>
        <taxon>Clostridia</taxon>
        <taxon>Lachnospirales</taxon>
        <taxon>Lachnospiraceae</taxon>
        <taxon>Candidatus Epulonipiscium</taxon>
    </lineage>
</organism>
<dbReference type="EMBL" id="LJDB01000080">
    <property type="protein sequence ID" value="ONI38726.1"/>
    <property type="molecule type" value="Genomic_DNA"/>
</dbReference>
<reference evidence="1" key="1">
    <citation type="submission" date="2016-08" db="EMBL/GenBank/DDBJ databases">
        <authorList>
            <person name="Ngugi D.K."/>
            <person name="Miyake S."/>
            <person name="Stingl U."/>
        </authorList>
    </citation>
    <scope>NUCLEOTIDE SEQUENCE</scope>
    <source>
        <strain evidence="1">SCG-B11WGA-EpuloA1</strain>
    </source>
</reference>